<dbReference type="GO" id="GO:0005886">
    <property type="term" value="C:plasma membrane"/>
    <property type="evidence" value="ECO:0007669"/>
    <property type="project" value="UniProtKB-SubCell"/>
</dbReference>
<dbReference type="EMBL" id="MARB01000002">
    <property type="protein sequence ID" value="ODJ89291.1"/>
    <property type="molecule type" value="Genomic_DNA"/>
</dbReference>
<dbReference type="NCBIfam" id="NF004411">
    <property type="entry name" value="PRK05759.1-2"/>
    <property type="match status" value="1"/>
</dbReference>
<comment type="subcellular location">
    <subcellularLocation>
        <location evidence="16">Cell membrane</location>
        <topology evidence="16">Single-pass membrane protein</topology>
    </subcellularLocation>
    <subcellularLocation>
        <location evidence="15">Endomembrane system</location>
        <topology evidence="15">Single-pass membrane protein</topology>
    </subcellularLocation>
</comment>
<comment type="similarity">
    <text evidence="1 16 17">Belongs to the ATPase B chain family.</text>
</comment>
<dbReference type="GO" id="GO:0046933">
    <property type="term" value="F:proton-transporting ATP synthase activity, rotational mechanism"/>
    <property type="evidence" value="ECO:0007669"/>
    <property type="project" value="UniProtKB-UniRule"/>
</dbReference>
<keyword evidence="19" id="KW-1185">Reference proteome</keyword>
<keyword evidence="7 16" id="KW-0375">Hydrogen ion transport</keyword>
<comment type="subunit">
    <text evidence="16">F-type ATPases have 2 components, F(1) - the catalytic core - and F(0) - the membrane proton channel. F(1) has five subunits: alpha(3), beta(3), gamma(1), delta(1), epsilon(1). F(0) has three main subunits: a(1), b(2) and c(10-14). The alpha and beta chains form an alternating ring which encloses part of the gamma chain. F(1) is attached to F(0) by a central stalk formed by the gamma and epsilon chains, while a peripheral stalk is formed by the delta and b chains.</text>
</comment>
<dbReference type="CDD" id="cd06503">
    <property type="entry name" value="ATP-synt_Fo_b"/>
    <property type="match status" value="1"/>
</dbReference>
<evidence type="ECO:0000256" key="12">
    <source>
        <dbReference type="ARBA" id="ARBA00025198"/>
    </source>
</evidence>
<sequence length="156" mass="17440">MNINLTLIGQLLAFAVFVWFTMKYIWTPIMGALETRKKEIADGLVAAERGQHEQELAKERAKDVLHEAKSQAAEIVAQAQKRAAEIVDESKDTARTEGERILTAAQAEIEQESNRAREHLREKIGELAVAGAEKILRKEINATAHKDIVNELAQEI</sequence>
<dbReference type="OrthoDB" id="9788020at2"/>
<gene>
    <name evidence="18" type="primary">atpF_1</name>
    <name evidence="16" type="synonym">atpF</name>
    <name evidence="18" type="ORF">CODIS_03900</name>
</gene>
<dbReference type="PANTHER" id="PTHR33445">
    <property type="entry name" value="ATP SYNTHASE SUBUNIT B', CHLOROPLASTIC"/>
    <property type="match status" value="1"/>
</dbReference>
<dbReference type="RefSeq" id="WP_069121032.1">
    <property type="nucleotide sequence ID" value="NZ_MARB01000002.1"/>
</dbReference>
<comment type="function">
    <text evidence="13">Component of the F(0) channel, it forms part of the peripheral stalk, linking F(1) to F(0). The b'-subunit is a diverged and duplicated form of b found in plants and photosynthetic bacteria.</text>
</comment>
<keyword evidence="9 16" id="KW-0406">Ion transport</keyword>
<proteinExistence type="inferred from homology"/>
<keyword evidence="2 16" id="KW-0813">Transport</keyword>
<dbReference type="Pfam" id="PF00430">
    <property type="entry name" value="ATP-synt_B"/>
    <property type="match status" value="1"/>
</dbReference>
<evidence type="ECO:0000256" key="17">
    <source>
        <dbReference type="RuleBase" id="RU003848"/>
    </source>
</evidence>
<dbReference type="Gene3D" id="1.20.5.620">
    <property type="entry name" value="F1F0 ATP synthase subunit B, membrane domain"/>
    <property type="match status" value="1"/>
</dbReference>
<dbReference type="GO" id="GO:0046961">
    <property type="term" value="F:proton-transporting ATPase activity, rotational mechanism"/>
    <property type="evidence" value="ECO:0007669"/>
    <property type="project" value="TreeGrafter"/>
</dbReference>
<keyword evidence="4" id="KW-0997">Cell inner membrane</keyword>
<reference evidence="18 19" key="1">
    <citation type="submission" date="2016-06" db="EMBL/GenBank/DDBJ databases">
        <title>Genome sequence of endosymbiont of Candidatus Endolucinida thiodiazotropha.</title>
        <authorList>
            <person name="Poehlein A."/>
            <person name="Koenig S."/>
            <person name="Heiden S.E."/>
            <person name="Thuermer A."/>
            <person name="Voget S."/>
            <person name="Daniel R."/>
            <person name="Markert S."/>
            <person name="Gros O."/>
            <person name="Schweder T."/>
        </authorList>
    </citation>
    <scope>NUCLEOTIDE SEQUENCE [LARGE SCALE GENOMIC DNA]</scope>
    <source>
        <strain evidence="18 19">COS</strain>
    </source>
</reference>
<dbReference type="NCBIfam" id="TIGR01144">
    <property type="entry name" value="ATP_synt_b"/>
    <property type="match status" value="1"/>
</dbReference>
<feature type="transmembrane region" description="Helical" evidence="16">
    <location>
        <begin position="6"/>
        <end position="26"/>
    </location>
</feature>
<evidence type="ECO:0000256" key="13">
    <source>
        <dbReference type="ARBA" id="ARBA00025614"/>
    </source>
</evidence>
<evidence type="ECO:0000256" key="7">
    <source>
        <dbReference type="ARBA" id="ARBA00022781"/>
    </source>
</evidence>
<dbReference type="InterPro" id="IPR050059">
    <property type="entry name" value="ATP_synthase_B_chain"/>
</dbReference>
<evidence type="ECO:0000256" key="16">
    <source>
        <dbReference type="HAMAP-Rule" id="MF_01398"/>
    </source>
</evidence>
<evidence type="ECO:0000256" key="6">
    <source>
        <dbReference type="ARBA" id="ARBA00022692"/>
    </source>
</evidence>
<keyword evidence="10 16" id="KW-0472">Membrane</keyword>
<evidence type="ECO:0000256" key="4">
    <source>
        <dbReference type="ARBA" id="ARBA00022519"/>
    </source>
</evidence>
<evidence type="ECO:0000256" key="10">
    <source>
        <dbReference type="ARBA" id="ARBA00023136"/>
    </source>
</evidence>
<evidence type="ECO:0000256" key="3">
    <source>
        <dbReference type="ARBA" id="ARBA00022475"/>
    </source>
</evidence>
<evidence type="ECO:0000256" key="9">
    <source>
        <dbReference type="ARBA" id="ARBA00023065"/>
    </source>
</evidence>
<evidence type="ECO:0000256" key="1">
    <source>
        <dbReference type="ARBA" id="ARBA00005513"/>
    </source>
</evidence>
<evidence type="ECO:0000313" key="19">
    <source>
        <dbReference type="Proteomes" id="UP000094769"/>
    </source>
</evidence>
<evidence type="ECO:0000256" key="2">
    <source>
        <dbReference type="ARBA" id="ARBA00022448"/>
    </source>
</evidence>
<evidence type="ECO:0000256" key="11">
    <source>
        <dbReference type="ARBA" id="ARBA00023310"/>
    </source>
</evidence>
<dbReference type="InterPro" id="IPR005864">
    <property type="entry name" value="ATP_synth_F0_bsu_bac"/>
</dbReference>
<dbReference type="FunFam" id="1.20.5.620:FF:000001">
    <property type="entry name" value="ATP synthase subunit b"/>
    <property type="match status" value="1"/>
</dbReference>
<comment type="subunit">
    <text evidence="14">F-type ATPases have 2 components, F(1) - the catalytic core - and F(0) - the membrane proton channel. F(1) has five subunits: alpha(3), beta(3), gamma(1), delta(1), epsilon(1). F(0) has four main subunits: a(1), b(2) and c(10-14). The alpha and beta chains form an alternating ring which encloses part of the gamma chain. F(1) is attached to F(0) by a central stalk formed by the gamma and epsilon chains, while a peripheral stalk is formed by the delta and b chains.</text>
</comment>
<evidence type="ECO:0000256" key="8">
    <source>
        <dbReference type="ARBA" id="ARBA00022989"/>
    </source>
</evidence>
<evidence type="ECO:0000313" key="18">
    <source>
        <dbReference type="EMBL" id="ODJ89291.1"/>
    </source>
</evidence>
<dbReference type="GO" id="GO:0012505">
    <property type="term" value="C:endomembrane system"/>
    <property type="evidence" value="ECO:0007669"/>
    <property type="project" value="UniProtKB-SubCell"/>
</dbReference>
<accession>A0A7Z1AGQ4</accession>
<dbReference type="InterPro" id="IPR028987">
    <property type="entry name" value="ATP_synth_B-like_membr_sf"/>
</dbReference>
<comment type="function">
    <text evidence="12 16">F(1)F(0) ATP synthase produces ATP from ADP in the presence of a proton or sodium gradient. F-type ATPases consist of two structural domains, F(1) containing the extramembraneous catalytic core and F(0) containing the membrane proton channel, linked together by a central stalk and a peripheral stalk. During catalysis, ATP synthesis in the catalytic domain of F(1) is coupled via a rotary mechanism of the central stalk subunits to proton translocation.</text>
</comment>
<keyword evidence="11 16" id="KW-0066">ATP synthesis</keyword>
<dbReference type="SUPFAM" id="SSF81573">
    <property type="entry name" value="F1F0 ATP synthase subunit B, membrane domain"/>
    <property type="match status" value="1"/>
</dbReference>
<dbReference type="Proteomes" id="UP000094769">
    <property type="component" value="Unassembled WGS sequence"/>
</dbReference>
<dbReference type="AlphaFoldDB" id="A0A7Z1AGQ4"/>
<evidence type="ECO:0000256" key="5">
    <source>
        <dbReference type="ARBA" id="ARBA00022547"/>
    </source>
</evidence>
<dbReference type="InterPro" id="IPR002146">
    <property type="entry name" value="ATP_synth_b/b'su_bac/chlpt"/>
</dbReference>
<dbReference type="PANTHER" id="PTHR33445:SF1">
    <property type="entry name" value="ATP SYNTHASE SUBUNIT B"/>
    <property type="match status" value="1"/>
</dbReference>
<protein>
    <recommendedName>
        <fullName evidence="16">ATP synthase subunit b</fullName>
    </recommendedName>
    <alternativeName>
        <fullName evidence="16">ATP synthase F(0) sector subunit b</fullName>
    </alternativeName>
    <alternativeName>
        <fullName evidence="16">ATPase subunit I</fullName>
    </alternativeName>
    <alternativeName>
        <fullName evidence="16">F-type ATPase subunit b</fullName>
        <shortName evidence="16">F-ATPase subunit b</shortName>
    </alternativeName>
</protein>
<dbReference type="HAMAP" id="MF_01398">
    <property type="entry name" value="ATP_synth_b_bprime"/>
    <property type="match status" value="1"/>
</dbReference>
<name>A0A7Z1AGQ4_9GAMM</name>
<evidence type="ECO:0000256" key="15">
    <source>
        <dbReference type="ARBA" id="ARBA00037847"/>
    </source>
</evidence>
<keyword evidence="6 16" id="KW-0812">Transmembrane</keyword>
<organism evidence="18 19">
    <name type="scientific">Candidatus Thiodiazotropha endolucinida</name>
    <dbReference type="NCBI Taxonomy" id="1655433"/>
    <lineage>
        <taxon>Bacteria</taxon>
        <taxon>Pseudomonadati</taxon>
        <taxon>Pseudomonadota</taxon>
        <taxon>Gammaproteobacteria</taxon>
        <taxon>Chromatiales</taxon>
        <taxon>Sedimenticolaceae</taxon>
        <taxon>Candidatus Thiodiazotropha</taxon>
    </lineage>
</organism>
<evidence type="ECO:0000256" key="14">
    <source>
        <dbReference type="ARBA" id="ARBA00026054"/>
    </source>
</evidence>
<keyword evidence="5 16" id="KW-0138">CF(0)</keyword>
<keyword evidence="3 16" id="KW-1003">Cell membrane</keyword>
<dbReference type="GO" id="GO:0045259">
    <property type="term" value="C:proton-transporting ATP synthase complex"/>
    <property type="evidence" value="ECO:0007669"/>
    <property type="project" value="UniProtKB-KW"/>
</dbReference>
<keyword evidence="8 16" id="KW-1133">Transmembrane helix</keyword>
<comment type="caution">
    <text evidence="18">The sequence shown here is derived from an EMBL/GenBank/DDBJ whole genome shotgun (WGS) entry which is preliminary data.</text>
</comment>